<sequence length="265" mass="31149">MINYSEYTDYDDLEELNMTFKGNPRKDLETDIYKVYLTKPIVFQLPKSKISEINELDYEQSVVTYTLEDDSLVNFLDNLDAYIINISNKHSLKWFGKNLEQKLLMGLYENSYSLENDMKYLKFVISDTDLEEVSNYNIDIDQDILLVIKTIDIFKRTFKLNFELDRFDYSDDMGAEEVDFEKLINSQKNVCDTNIVDEKSFSIRDDIIDGDLKSEVLELIKTKELEKETVLTNTKRINTASETLKQRVSDLDTEIKSFREKLDVL</sequence>
<reference evidence="1" key="1">
    <citation type="journal article" date="2020" name="Nature">
        <title>Giant virus diversity and host interactions through global metagenomics.</title>
        <authorList>
            <person name="Schulz F."/>
            <person name="Roux S."/>
            <person name="Paez-Espino D."/>
            <person name="Jungbluth S."/>
            <person name="Walsh D.A."/>
            <person name="Denef V.J."/>
            <person name="McMahon K.D."/>
            <person name="Konstantinidis K.T."/>
            <person name="Eloe-Fadrosh E.A."/>
            <person name="Kyrpides N.C."/>
            <person name="Woyke T."/>
        </authorList>
    </citation>
    <scope>NUCLEOTIDE SEQUENCE</scope>
    <source>
        <strain evidence="1">GVMAG-M-3300009422-16</strain>
    </source>
</reference>
<dbReference type="AlphaFoldDB" id="A0A6C0B3S6"/>
<protein>
    <submittedName>
        <fullName evidence="1">Uncharacterized protein</fullName>
    </submittedName>
</protein>
<proteinExistence type="predicted"/>
<name>A0A6C0B3S6_9ZZZZ</name>
<evidence type="ECO:0000313" key="1">
    <source>
        <dbReference type="EMBL" id="QHS86712.1"/>
    </source>
</evidence>
<accession>A0A6C0B3S6</accession>
<dbReference type="EMBL" id="MN739060">
    <property type="protein sequence ID" value="QHS86712.1"/>
    <property type="molecule type" value="Genomic_DNA"/>
</dbReference>
<organism evidence="1">
    <name type="scientific">viral metagenome</name>
    <dbReference type="NCBI Taxonomy" id="1070528"/>
    <lineage>
        <taxon>unclassified sequences</taxon>
        <taxon>metagenomes</taxon>
        <taxon>organismal metagenomes</taxon>
    </lineage>
</organism>